<evidence type="ECO:0000256" key="4">
    <source>
        <dbReference type="ARBA" id="ARBA00022857"/>
    </source>
</evidence>
<name>A0A0H2M6K8_VARPD</name>
<sequence length="537" mass="58669">MNNTDNTDNSYKRQRASGSLDKPFDAIVIGSGAGGLTSAALLALEGQRVLVLERHASAGGCTQVFKREGFEWDAGLHYMGEVHRAGSGLAKLFERVTGGRLQWAPMPDVYNKVVIGDRSYDFVSGAARFAEQMKVYFPAEAQAIDRYLTLIAGANRAAKAYFADRALPELASSASHSDTAAEFLSYSRQTVTEVMRGLTNDPELIAVLCGHYGDYSLLPDDASFAVHAMLIKHYIDGASFPIGGSGRIPESITQTVRAAGGQVLVSAEVTRVLVREGRAYGVEMADGTTLEAPVVISAIGIGQTLGLLGDADAEGIAALRAKSGGLRLSQCYVMLNIGLSASNAELAMDQANLWVHPGNDLAGNYRRYEAEPHKQPFPLHFISQPSAKDPSWPERYPGRSTVDICSLTDWKVFEPYAQTRWMRRGEPYEVMKQRMTTEMLEQVYRFYPQTRGKVTHMELATPLSFNHFLGRSQGDFMSYAQTPERFEQRWMRAHSPVKCLYFSAQDVAGAGVSGAMVGGMVAASAVLGRDLFKTLRT</sequence>
<dbReference type="InterPro" id="IPR052206">
    <property type="entry name" value="Retinol_saturase"/>
</dbReference>
<evidence type="ECO:0000256" key="5">
    <source>
        <dbReference type="ARBA" id="ARBA00023027"/>
    </source>
</evidence>
<evidence type="ECO:0000256" key="1">
    <source>
        <dbReference type="ARBA" id="ARBA00022630"/>
    </source>
</evidence>
<dbReference type="SUPFAM" id="SSF51905">
    <property type="entry name" value="FAD/NAD(P)-binding domain"/>
    <property type="match status" value="1"/>
</dbReference>
<dbReference type="Gene3D" id="3.50.50.60">
    <property type="entry name" value="FAD/NAD(P)-binding domain"/>
    <property type="match status" value="2"/>
</dbReference>
<dbReference type="Pfam" id="PF01593">
    <property type="entry name" value="Amino_oxidase"/>
    <property type="match status" value="1"/>
</dbReference>
<dbReference type="RefSeq" id="WP_047787302.1">
    <property type="nucleotide sequence ID" value="NZ_JZWI01000046.1"/>
</dbReference>
<dbReference type="PANTHER" id="PTHR46091:SF3">
    <property type="entry name" value="AMINE OXIDASE DOMAIN-CONTAINING PROTEIN"/>
    <property type="match status" value="1"/>
</dbReference>
<keyword evidence="5" id="KW-0520">NAD</keyword>
<keyword evidence="2" id="KW-0732">Signal</keyword>
<dbReference type="EC" id="1.3.99.31" evidence="7"/>
<dbReference type="InterPro" id="IPR036188">
    <property type="entry name" value="FAD/NAD-bd_sf"/>
</dbReference>
<dbReference type="AlphaFoldDB" id="A0A0H2M6K8"/>
<evidence type="ECO:0000256" key="3">
    <source>
        <dbReference type="ARBA" id="ARBA00022827"/>
    </source>
</evidence>
<evidence type="ECO:0000313" key="8">
    <source>
        <dbReference type="Proteomes" id="UP000035170"/>
    </source>
</evidence>
<keyword evidence="4" id="KW-0521">NADP</keyword>
<feature type="domain" description="Amine oxidase" evidence="6">
    <location>
        <begin position="34"/>
        <end position="303"/>
    </location>
</feature>
<dbReference type="GO" id="GO:0016491">
    <property type="term" value="F:oxidoreductase activity"/>
    <property type="evidence" value="ECO:0007669"/>
    <property type="project" value="UniProtKB-KW"/>
</dbReference>
<keyword evidence="1" id="KW-0285">Flavoprotein</keyword>
<reference evidence="7 8" key="1">
    <citation type="submission" date="2015-03" db="EMBL/GenBank/DDBJ databases">
        <title>Genome sequence of Variovorax paradoxus TBEA6.</title>
        <authorList>
            <person name="Poehlein A."/>
            <person name="Schuldes J."/>
            <person name="Wuebbeler J.H."/>
            <person name="Hiessl S."/>
            <person name="Steinbuechel A."/>
            <person name="Daniel R."/>
        </authorList>
    </citation>
    <scope>NUCLEOTIDE SEQUENCE [LARGE SCALE GENOMIC DNA]</scope>
    <source>
        <strain evidence="7 8">TBEA6</strain>
    </source>
</reference>
<keyword evidence="7" id="KW-0560">Oxidoreductase</keyword>
<dbReference type="PANTHER" id="PTHR46091">
    <property type="entry name" value="BLR7054 PROTEIN"/>
    <property type="match status" value="1"/>
</dbReference>
<evidence type="ECO:0000259" key="6">
    <source>
        <dbReference type="Pfam" id="PF01593"/>
    </source>
</evidence>
<keyword evidence="3" id="KW-0274">FAD</keyword>
<gene>
    <name evidence="7" type="primary">crtI</name>
    <name evidence="7" type="ORF">VPARA_62030</name>
</gene>
<comment type="caution">
    <text evidence="7">The sequence shown here is derived from an EMBL/GenBank/DDBJ whole genome shotgun (WGS) entry which is preliminary data.</text>
</comment>
<dbReference type="PATRIC" id="fig|34073.19.peg.6376"/>
<organism evidence="7 8">
    <name type="scientific">Variovorax paradoxus</name>
    <dbReference type="NCBI Taxonomy" id="34073"/>
    <lineage>
        <taxon>Bacteria</taxon>
        <taxon>Pseudomonadati</taxon>
        <taxon>Pseudomonadota</taxon>
        <taxon>Betaproteobacteria</taxon>
        <taxon>Burkholderiales</taxon>
        <taxon>Comamonadaceae</taxon>
        <taxon>Variovorax</taxon>
    </lineage>
</organism>
<accession>A0A0H2M6K8</accession>
<evidence type="ECO:0000313" key="7">
    <source>
        <dbReference type="EMBL" id="KLN52710.1"/>
    </source>
</evidence>
<dbReference type="InterPro" id="IPR002937">
    <property type="entry name" value="Amino_oxidase"/>
</dbReference>
<keyword evidence="8" id="KW-1185">Reference proteome</keyword>
<proteinExistence type="predicted"/>
<protein>
    <submittedName>
        <fullName evidence="7">Phytoene desaturase (Lycopene-forming)</fullName>
        <ecNumber evidence="7">1.3.99.31</ecNumber>
    </submittedName>
</protein>
<evidence type="ECO:0000256" key="2">
    <source>
        <dbReference type="ARBA" id="ARBA00022729"/>
    </source>
</evidence>
<dbReference type="EMBL" id="JZWI01000046">
    <property type="protein sequence ID" value="KLN52710.1"/>
    <property type="molecule type" value="Genomic_DNA"/>
</dbReference>
<dbReference type="Proteomes" id="UP000035170">
    <property type="component" value="Unassembled WGS sequence"/>
</dbReference>